<dbReference type="AlphaFoldDB" id="A0A9I9D9H0"/>
<evidence type="ECO:0000256" key="2">
    <source>
        <dbReference type="RuleBase" id="RU369065"/>
    </source>
</evidence>
<evidence type="ECO:0000259" key="4">
    <source>
        <dbReference type="PROSITE" id="PS51320"/>
    </source>
</evidence>
<comment type="domain">
    <text evidence="2">The jas domain is required for interaction with COI1.</text>
</comment>
<name>A0A9I9D9H0_CUCME</name>
<evidence type="ECO:0000256" key="1">
    <source>
        <dbReference type="ARBA" id="ARBA00008614"/>
    </source>
</evidence>
<dbReference type="GO" id="GO:2000022">
    <property type="term" value="P:regulation of jasmonic acid mediated signaling pathway"/>
    <property type="evidence" value="ECO:0007669"/>
    <property type="project" value="UniProtKB-UniRule"/>
</dbReference>
<reference evidence="5" key="1">
    <citation type="submission" date="2023-03" db="UniProtKB">
        <authorList>
            <consortium name="EnsemblPlants"/>
        </authorList>
    </citation>
    <scope>IDENTIFICATION</scope>
</reference>
<dbReference type="InterPro" id="IPR018467">
    <property type="entry name" value="CCT_CS"/>
</dbReference>
<dbReference type="Pfam" id="PF09425">
    <property type="entry name" value="Jas_motif"/>
    <property type="match status" value="1"/>
</dbReference>
<keyword evidence="2" id="KW-0539">Nucleus</keyword>
<comment type="function">
    <text evidence="2">Repressor of jasmonate responses.</text>
</comment>
<evidence type="ECO:0000256" key="3">
    <source>
        <dbReference type="SAM" id="MobiDB-lite"/>
    </source>
</evidence>
<dbReference type="PANTHER" id="PTHR33077:SF149">
    <property type="entry name" value="PROTEIN TIFY"/>
    <property type="match status" value="1"/>
</dbReference>
<comment type="similarity">
    <text evidence="1 2">Belongs to the TIFY/JAZ family.</text>
</comment>
<feature type="region of interest" description="Disordered" evidence="3">
    <location>
        <begin position="413"/>
        <end position="432"/>
    </location>
</feature>
<protein>
    <recommendedName>
        <fullName evidence="2">Protein TIFY</fullName>
    </recommendedName>
    <alternativeName>
        <fullName evidence="2">Jasmonate ZIM domain-containing protein</fullName>
    </alternativeName>
</protein>
<organism evidence="5">
    <name type="scientific">Cucumis melo</name>
    <name type="common">Muskmelon</name>
    <dbReference type="NCBI Taxonomy" id="3656"/>
    <lineage>
        <taxon>Eukaryota</taxon>
        <taxon>Viridiplantae</taxon>
        <taxon>Streptophyta</taxon>
        <taxon>Embryophyta</taxon>
        <taxon>Tracheophyta</taxon>
        <taxon>Spermatophyta</taxon>
        <taxon>Magnoliopsida</taxon>
        <taxon>eudicotyledons</taxon>
        <taxon>Gunneridae</taxon>
        <taxon>Pentapetalae</taxon>
        <taxon>rosids</taxon>
        <taxon>fabids</taxon>
        <taxon>Cucurbitales</taxon>
        <taxon>Cucurbitaceae</taxon>
        <taxon>Benincaseae</taxon>
        <taxon>Cucumis</taxon>
    </lineage>
</organism>
<dbReference type="PANTHER" id="PTHR33077">
    <property type="entry name" value="PROTEIN TIFY 4A-RELATED-RELATED"/>
    <property type="match status" value="1"/>
</dbReference>
<accession>A0A9I9D9H0</accession>
<proteinExistence type="inferred from homology"/>
<feature type="region of interest" description="Disordered" evidence="3">
    <location>
        <begin position="316"/>
        <end position="359"/>
    </location>
</feature>
<feature type="compositionally biased region" description="Polar residues" evidence="3">
    <location>
        <begin position="316"/>
        <end position="334"/>
    </location>
</feature>
<dbReference type="Pfam" id="PF06200">
    <property type="entry name" value="tify"/>
    <property type="match status" value="1"/>
</dbReference>
<sequence length="432" mass="45653">RSKYSSLLCFFSLLLFFLFISSLLPSLCFRFSPLRSFFCFNFVLPSAFWSQMEMDFLGLSSKEPLAVVKQEIDNDGAQDSGYTKSSGVPWSSNKASALPHLIPFKISADDKTSKLGSDSVGATSDQRRAAEIQKTFNHDRQGGPHFSLAAYPMQPDLYSIHRPHEAKLFSVQNQGISVSLGNPSLKNPFALPGQMAGPILKQPLGGVPVSTASNSFFPPFGSVVGITEPWNSMKPTGGSPNQLTIFYGGTVNVYNDITPEKAQAIMFLAGAGAAISNISHSKAQAHAMGAKLAAASDAAPMNQPVSALPCPALSSPLSVSSHTGTQSASGSSCTDELRGGKTNGVPTTPISKVEPQRIANPGVSVTASAMMPSAVPQARKASLARFLEKRKERVMSSAPYNLSKKYPECAATESNGANFSSPITGSSANVAS</sequence>
<dbReference type="EnsemblPlants" id="MELO3C015030.2.1">
    <property type="protein sequence ID" value="MELO3C015030.2.1"/>
    <property type="gene ID" value="MELO3C015030.2"/>
</dbReference>
<feature type="domain" description="Tify" evidence="4">
    <location>
        <begin position="236"/>
        <end position="271"/>
    </location>
</feature>
<dbReference type="Gramene" id="MELO3C015030.2.1">
    <property type="protein sequence ID" value="MELO3C015030.2.1"/>
    <property type="gene ID" value="MELO3C015030.2"/>
</dbReference>
<dbReference type="PROSITE" id="PS51320">
    <property type="entry name" value="TIFY"/>
    <property type="match status" value="1"/>
</dbReference>
<dbReference type="GO" id="GO:0009611">
    <property type="term" value="P:response to wounding"/>
    <property type="evidence" value="ECO:0007669"/>
    <property type="project" value="UniProtKB-UniRule"/>
</dbReference>
<dbReference type="InterPro" id="IPR040390">
    <property type="entry name" value="TIFY/JAZ"/>
</dbReference>
<keyword evidence="2" id="KW-1184">Jasmonic acid signaling pathway</keyword>
<dbReference type="GO" id="GO:0031347">
    <property type="term" value="P:regulation of defense response"/>
    <property type="evidence" value="ECO:0007669"/>
    <property type="project" value="UniProtKB-UniRule"/>
</dbReference>
<evidence type="ECO:0000313" key="5">
    <source>
        <dbReference type="EnsemblPlants" id="MELO3C015030.2.1"/>
    </source>
</evidence>
<dbReference type="InterPro" id="IPR010399">
    <property type="entry name" value="Tify_dom"/>
</dbReference>
<dbReference type="SMART" id="SM00979">
    <property type="entry name" value="TIFY"/>
    <property type="match status" value="1"/>
</dbReference>
<dbReference type="GO" id="GO:0005634">
    <property type="term" value="C:nucleus"/>
    <property type="evidence" value="ECO:0007669"/>
    <property type="project" value="UniProtKB-SubCell"/>
</dbReference>
<comment type="subcellular location">
    <subcellularLocation>
        <location evidence="2">Nucleus</location>
    </subcellularLocation>
</comment>